<accession>A0A0A8ZST2</accession>
<sequence length="26" mass="3003">MYSEVSNKLEPNTRCLGSSFKMPIRD</sequence>
<reference evidence="1" key="1">
    <citation type="submission" date="2014-09" db="EMBL/GenBank/DDBJ databases">
        <authorList>
            <person name="Magalhaes I.L.F."/>
            <person name="Oliveira U."/>
            <person name="Santos F.R."/>
            <person name="Vidigal T.H.D.A."/>
            <person name="Brescovit A.D."/>
            <person name="Santos A.J."/>
        </authorList>
    </citation>
    <scope>NUCLEOTIDE SEQUENCE</scope>
    <source>
        <tissue evidence="1">Shoot tissue taken approximately 20 cm above the soil surface</tissue>
    </source>
</reference>
<evidence type="ECO:0000313" key="1">
    <source>
        <dbReference type="EMBL" id="JAD37887.1"/>
    </source>
</evidence>
<proteinExistence type="predicted"/>
<protein>
    <submittedName>
        <fullName evidence="1">Uncharacterized protein</fullName>
    </submittedName>
</protein>
<organism evidence="1">
    <name type="scientific">Arundo donax</name>
    <name type="common">Giant reed</name>
    <name type="synonym">Donax arundinaceus</name>
    <dbReference type="NCBI Taxonomy" id="35708"/>
    <lineage>
        <taxon>Eukaryota</taxon>
        <taxon>Viridiplantae</taxon>
        <taxon>Streptophyta</taxon>
        <taxon>Embryophyta</taxon>
        <taxon>Tracheophyta</taxon>
        <taxon>Spermatophyta</taxon>
        <taxon>Magnoliopsida</taxon>
        <taxon>Liliopsida</taxon>
        <taxon>Poales</taxon>
        <taxon>Poaceae</taxon>
        <taxon>PACMAD clade</taxon>
        <taxon>Arundinoideae</taxon>
        <taxon>Arundineae</taxon>
        <taxon>Arundo</taxon>
    </lineage>
</organism>
<dbReference type="EMBL" id="GBRH01260008">
    <property type="protein sequence ID" value="JAD37887.1"/>
    <property type="molecule type" value="Transcribed_RNA"/>
</dbReference>
<reference evidence="1" key="2">
    <citation type="journal article" date="2015" name="Data Brief">
        <title>Shoot transcriptome of the giant reed, Arundo donax.</title>
        <authorList>
            <person name="Barrero R.A."/>
            <person name="Guerrero F.D."/>
            <person name="Moolhuijzen P."/>
            <person name="Goolsby J.A."/>
            <person name="Tidwell J."/>
            <person name="Bellgard S.E."/>
            <person name="Bellgard M.I."/>
        </authorList>
    </citation>
    <scope>NUCLEOTIDE SEQUENCE</scope>
    <source>
        <tissue evidence="1">Shoot tissue taken approximately 20 cm above the soil surface</tissue>
    </source>
</reference>
<name>A0A0A8ZST2_ARUDO</name>
<dbReference type="AlphaFoldDB" id="A0A0A8ZST2"/>